<keyword evidence="5 6" id="KW-0472">Membrane</keyword>
<keyword evidence="4 6" id="KW-1133">Transmembrane helix</keyword>
<keyword evidence="8" id="KW-1185">Reference proteome</keyword>
<evidence type="ECO:0000256" key="4">
    <source>
        <dbReference type="ARBA" id="ARBA00022989"/>
    </source>
</evidence>
<dbReference type="EMBL" id="MNPL01003683">
    <property type="protein sequence ID" value="OQR77325.1"/>
    <property type="molecule type" value="Genomic_DNA"/>
</dbReference>
<comment type="subcellular location">
    <subcellularLocation>
        <location evidence="1">Membrane</location>
        <topology evidence="1">Multi-pass membrane protein</topology>
    </subcellularLocation>
</comment>
<dbReference type="GO" id="GO:0016020">
    <property type="term" value="C:membrane"/>
    <property type="evidence" value="ECO:0007669"/>
    <property type="project" value="UniProtKB-SubCell"/>
</dbReference>
<evidence type="ECO:0000313" key="7">
    <source>
        <dbReference type="EMBL" id="OQR77325.1"/>
    </source>
</evidence>
<dbReference type="FunCoup" id="A0A1V9XV16">
    <property type="interactions" value="419"/>
</dbReference>
<dbReference type="STRING" id="418985.A0A1V9XV16"/>
<name>A0A1V9XV16_9ACAR</name>
<organism evidence="7 8">
    <name type="scientific">Tropilaelaps mercedesae</name>
    <dbReference type="NCBI Taxonomy" id="418985"/>
    <lineage>
        <taxon>Eukaryota</taxon>
        <taxon>Metazoa</taxon>
        <taxon>Ecdysozoa</taxon>
        <taxon>Arthropoda</taxon>
        <taxon>Chelicerata</taxon>
        <taxon>Arachnida</taxon>
        <taxon>Acari</taxon>
        <taxon>Parasitiformes</taxon>
        <taxon>Mesostigmata</taxon>
        <taxon>Gamasina</taxon>
        <taxon>Dermanyssoidea</taxon>
        <taxon>Laelapidae</taxon>
        <taxon>Tropilaelaps</taxon>
    </lineage>
</organism>
<reference evidence="7 8" key="1">
    <citation type="journal article" date="2017" name="Gigascience">
        <title>Draft genome of the honey bee ectoparasitic mite, Tropilaelaps mercedesae, is shaped by the parasitic life history.</title>
        <authorList>
            <person name="Dong X."/>
            <person name="Armstrong S.D."/>
            <person name="Xia D."/>
            <person name="Makepeace B.L."/>
            <person name="Darby A.C."/>
            <person name="Kadowaki T."/>
        </authorList>
    </citation>
    <scope>NUCLEOTIDE SEQUENCE [LARGE SCALE GENOMIC DNA]</scope>
    <source>
        <strain evidence="7">Wuxi-XJTLU</strain>
    </source>
</reference>
<dbReference type="InterPro" id="IPR056552">
    <property type="entry name" value="Ribonucl_Kappa"/>
</dbReference>
<evidence type="ECO:0000313" key="8">
    <source>
        <dbReference type="Proteomes" id="UP000192247"/>
    </source>
</evidence>
<evidence type="ECO:0000256" key="1">
    <source>
        <dbReference type="ARBA" id="ARBA00004141"/>
    </source>
</evidence>
<dbReference type="InParanoid" id="A0A1V9XV16"/>
<evidence type="ECO:0000256" key="2">
    <source>
        <dbReference type="ARBA" id="ARBA00008458"/>
    </source>
</evidence>
<dbReference type="GO" id="GO:0004521">
    <property type="term" value="F:RNA endonuclease activity"/>
    <property type="evidence" value="ECO:0007669"/>
    <property type="project" value="InterPro"/>
</dbReference>
<dbReference type="Pfam" id="PF23489">
    <property type="entry name" value="V-ATPase_su_f"/>
    <property type="match status" value="1"/>
</dbReference>
<evidence type="ECO:0000256" key="5">
    <source>
        <dbReference type="ARBA" id="ARBA00023136"/>
    </source>
</evidence>
<keyword evidence="3 6" id="KW-0812">Transmembrane</keyword>
<dbReference type="PANTHER" id="PTHR31733">
    <property type="entry name" value="RIBONUCLEASE KAPPA"/>
    <property type="match status" value="1"/>
</dbReference>
<dbReference type="Proteomes" id="UP000192247">
    <property type="component" value="Unassembled WGS sequence"/>
</dbReference>
<accession>A0A1V9XV16</accession>
<gene>
    <name evidence="7" type="ORF">BIW11_07175</name>
</gene>
<evidence type="ECO:0000256" key="6">
    <source>
        <dbReference type="SAM" id="Phobius"/>
    </source>
</evidence>
<protein>
    <submittedName>
        <fullName evidence="7">Ribonuclease kappa-like</fullName>
    </submittedName>
</protein>
<feature type="transmembrane region" description="Helical" evidence="6">
    <location>
        <begin position="62"/>
        <end position="82"/>
    </location>
</feature>
<dbReference type="OrthoDB" id="67317at2759"/>
<dbReference type="InterPro" id="IPR026770">
    <property type="entry name" value="RNase_K"/>
</dbReference>
<evidence type="ECO:0000256" key="3">
    <source>
        <dbReference type="ARBA" id="ARBA00022692"/>
    </source>
</evidence>
<dbReference type="AlphaFoldDB" id="A0A1V9XV16"/>
<comment type="similarity">
    <text evidence="2">Belongs to the RNase K family.</text>
</comment>
<proteinExistence type="inferred from homology"/>
<sequence>MPLCGKKCAMVCSVLSAWGVIMLVLLGIFLHTNSVAFAEDLETEHPTNKNEFLIAVNLRYKAAAQNCWIAACLYVVTLVISFQQYCANQRARNA</sequence>
<comment type="caution">
    <text evidence="7">The sequence shown here is derived from an EMBL/GenBank/DDBJ whole genome shotgun (WGS) entry which is preliminary data.</text>
</comment>